<accession>A0ABW7NBI9</accession>
<evidence type="ECO:0000256" key="1">
    <source>
        <dbReference type="SAM" id="Phobius"/>
    </source>
</evidence>
<dbReference type="SUPFAM" id="SSF48452">
    <property type="entry name" value="TPR-like"/>
    <property type="match status" value="2"/>
</dbReference>
<keyword evidence="1" id="KW-1133">Transmembrane helix</keyword>
<sequence length="531" mass="61747">MRFLLTCFPLIILALTSWANTDSLLYELNQVIINQGQYVEQKQQRILHYREMLSSEMSELELFQVSDSLWFEYSSFQFDSAFKYANKMLELAEEMADSPRQAEAKLNLAFIFRSAGMYKEAYQTLESVNASNLPVSLWVRYYESMGRTYFDLSSFNDVDYFVESYGNLGNLYLDSALSLTEDKTLQFYRLKGLKAEASGNYREALYLFHQIIEQFDVSRHQKAMAFYSLGKINRALNNEEEYLDMIIRAAIADIQSATKETVATMELAGYMYEQGAIEAASIYINQAATDAKFYGAKQRVIQVSSLLPLIESAMLLNAQDKSKKLLGYLVLVSLLSLLIVLFAFIIYRQNQKLNKTKRSLSLAYESLKELNEKLIESNTIKEEYVGFSFAKDSEYLHKLEKFKMEISKKLIEKRYDDLKYTLKQFDIESETARLNRKFDEIFLKLFPNFIADFNAFFKEEYQFKLDENKPLPTELRIFALIRIGITEHEQIASILGYSVRTIYNYKNKVKKLSVLSSDEFDVQLMGIKAFE</sequence>
<evidence type="ECO:0000313" key="4">
    <source>
        <dbReference type="Proteomes" id="UP001610063"/>
    </source>
</evidence>
<dbReference type="EMBL" id="JBIPKE010000019">
    <property type="protein sequence ID" value="MFH6984991.1"/>
    <property type="molecule type" value="Genomic_DNA"/>
</dbReference>
<reference evidence="3 4" key="1">
    <citation type="journal article" date="2013" name="Int. J. Syst. Evol. Microbiol.">
        <title>Marinoscillum luteum sp. nov., isolated from marine sediment.</title>
        <authorList>
            <person name="Cha I.T."/>
            <person name="Park S.J."/>
            <person name="Kim S.J."/>
            <person name="Kim J.G."/>
            <person name="Jung M.Y."/>
            <person name="Shin K.S."/>
            <person name="Kwon K.K."/>
            <person name="Yang S.H."/>
            <person name="Seo Y.S."/>
            <person name="Rhee S.K."/>
        </authorList>
    </citation>
    <scope>NUCLEOTIDE SEQUENCE [LARGE SCALE GENOMIC DNA]</scope>
    <source>
        <strain evidence="3 4">KCTC 23939</strain>
    </source>
</reference>
<proteinExistence type="predicted"/>
<dbReference type="InterPro" id="IPR011990">
    <property type="entry name" value="TPR-like_helical_dom_sf"/>
</dbReference>
<keyword evidence="1" id="KW-0472">Membrane</keyword>
<keyword evidence="1" id="KW-0812">Transmembrane</keyword>
<keyword evidence="4" id="KW-1185">Reference proteome</keyword>
<organism evidence="3 4">
    <name type="scientific">Marinoscillum luteum</name>
    <dbReference type="NCBI Taxonomy" id="861051"/>
    <lineage>
        <taxon>Bacteria</taxon>
        <taxon>Pseudomonadati</taxon>
        <taxon>Bacteroidota</taxon>
        <taxon>Cytophagia</taxon>
        <taxon>Cytophagales</taxon>
        <taxon>Reichenbachiellaceae</taxon>
        <taxon>Marinoscillum</taxon>
    </lineage>
</organism>
<evidence type="ECO:0000313" key="3">
    <source>
        <dbReference type="EMBL" id="MFH6984991.1"/>
    </source>
</evidence>
<feature type="domain" description="DUF6377" evidence="2">
    <location>
        <begin position="253"/>
        <end position="492"/>
    </location>
</feature>
<protein>
    <submittedName>
        <fullName evidence="3">DUF6377 domain-containing protein</fullName>
    </submittedName>
</protein>
<evidence type="ECO:0000259" key="2">
    <source>
        <dbReference type="Pfam" id="PF19904"/>
    </source>
</evidence>
<dbReference type="Gene3D" id="1.25.40.10">
    <property type="entry name" value="Tetratricopeptide repeat domain"/>
    <property type="match status" value="1"/>
</dbReference>
<comment type="caution">
    <text evidence="3">The sequence shown here is derived from an EMBL/GenBank/DDBJ whole genome shotgun (WGS) entry which is preliminary data.</text>
</comment>
<name>A0ABW7NBI9_9BACT</name>
<dbReference type="Pfam" id="PF19904">
    <property type="entry name" value="DUF6377"/>
    <property type="match status" value="1"/>
</dbReference>
<feature type="transmembrane region" description="Helical" evidence="1">
    <location>
        <begin position="325"/>
        <end position="347"/>
    </location>
</feature>
<dbReference type="InterPro" id="IPR045957">
    <property type="entry name" value="DUF6377"/>
</dbReference>
<dbReference type="RefSeq" id="WP_395418437.1">
    <property type="nucleotide sequence ID" value="NZ_JBIPKE010000019.1"/>
</dbReference>
<dbReference type="Proteomes" id="UP001610063">
    <property type="component" value="Unassembled WGS sequence"/>
</dbReference>
<gene>
    <name evidence="3" type="ORF">ACHKAR_16160</name>
</gene>